<sequence>MLLDQSFAPNKAMEYKPFGSMRETVEPNFINNIHNLLPSNDDLYDIDHFLGLSAHGNSTNDVPCTSPERELKFDGSKINTMVQVNKEKACENFSVSPFQRTRMVFEQGMWHMQLQEAQSKLSTTVLRWSVLWDIMQLPSRAP</sequence>
<evidence type="ECO:0000313" key="2">
    <source>
        <dbReference type="Proteomes" id="UP000623129"/>
    </source>
</evidence>
<protein>
    <submittedName>
        <fullName evidence="1">Uncharacterized protein</fullName>
    </submittedName>
</protein>
<keyword evidence="2" id="KW-1185">Reference proteome</keyword>
<reference evidence="1" key="1">
    <citation type="submission" date="2020-01" db="EMBL/GenBank/DDBJ databases">
        <title>Genome sequence of Kobresia littledalei, the first chromosome-level genome in the family Cyperaceae.</title>
        <authorList>
            <person name="Qu G."/>
        </authorList>
    </citation>
    <scope>NUCLEOTIDE SEQUENCE</scope>
    <source>
        <strain evidence="1">C.B.Clarke</strain>
        <tissue evidence="1">Leaf</tissue>
    </source>
</reference>
<dbReference type="AlphaFoldDB" id="A0A833REQ3"/>
<evidence type="ECO:0000313" key="1">
    <source>
        <dbReference type="EMBL" id="KAF3337507.1"/>
    </source>
</evidence>
<name>A0A833REQ3_9POAL</name>
<dbReference type="EMBL" id="SWLB01000006">
    <property type="protein sequence ID" value="KAF3337507.1"/>
    <property type="molecule type" value="Genomic_DNA"/>
</dbReference>
<comment type="caution">
    <text evidence="1">The sequence shown here is derived from an EMBL/GenBank/DDBJ whole genome shotgun (WGS) entry which is preliminary data.</text>
</comment>
<proteinExistence type="predicted"/>
<organism evidence="1 2">
    <name type="scientific">Carex littledalei</name>
    <dbReference type="NCBI Taxonomy" id="544730"/>
    <lineage>
        <taxon>Eukaryota</taxon>
        <taxon>Viridiplantae</taxon>
        <taxon>Streptophyta</taxon>
        <taxon>Embryophyta</taxon>
        <taxon>Tracheophyta</taxon>
        <taxon>Spermatophyta</taxon>
        <taxon>Magnoliopsida</taxon>
        <taxon>Liliopsida</taxon>
        <taxon>Poales</taxon>
        <taxon>Cyperaceae</taxon>
        <taxon>Cyperoideae</taxon>
        <taxon>Cariceae</taxon>
        <taxon>Carex</taxon>
        <taxon>Carex subgen. Euthyceras</taxon>
    </lineage>
</organism>
<dbReference type="Proteomes" id="UP000623129">
    <property type="component" value="Unassembled WGS sequence"/>
</dbReference>
<accession>A0A833REQ3</accession>
<gene>
    <name evidence="1" type="ORF">FCM35_KLT18094</name>
</gene>